<proteinExistence type="predicted"/>
<dbReference type="Proteomes" id="UP000887578">
    <property type="component" value="Unplaced"/>
</dbReference>
<feature type="signal peptide" evidence="2">
    <location>
        <begin position="1"/>
        <end position="17"/>
    </location>
</feature>
<evidence type="ECO:0000313" key="4">
    <source>
        <dbReference type="WBParaSite" id="PDA_v2.g7752.t1"/>
    </source>
</evidence>
<feature type="chain" id="PRO_5037962428" evidence="2">
    <location>
        <begin position="18"/>
        <end position="153"/>
    </location>
</feature>
<organism evidence="3 4">
    <name type="scientific">Panagrolaimus davidi</name>
    <dbReference type="NCBI Taxonomy" id="227884"/>
    <lineage>
        <taxon>Eukaryota</taxon>
        <taxon>Metazoa</taxon>
        <taxon>Ecdysozoa</taxon>
        <taxon>Nematoda</taxon>
        <taxon>Chromadorea</taxon>
        <taxon>Rhabditida</taxon>
        <taxon>Tylenchina</taxon>
        <taxon>Panagrolaimomorpha</taxon>
        <taxon>Panagrolaimoidea</taxon>
        <taxon>Panagrolaimidae</taxon>
        <taxon>Panagrolaimus</taxon>
    </lineage>
</organism>
<feature type="region of interest" description="Disordered" evidence="1">
    <location>
        <begin position="62"/>
        <end position="153"/>
    </location>
</feature>
<reference evidence="4" key="1">
    <citation type="submission" date="2022-11" db="UniProtKB">
        <authorList>
            <consortium name="WormBaseParasite"/>
        </authorList>
    </citation>
    <scope>IDENTIFICATION</scope>
</reference>
<sequence>MFKVFIIFCITVAFIAAQENGRPCNKNDQIDTNNGLNADTNSVNRQQRQGFRGINGDNQFPSNNYPGAANPPIGFGTNFPSERFPTGQFGSNSPQKNSQFGSQFGNQRFGSNGFGFGSRNDQNGQFGRFQFPNYQFGSNDRDFGSLQQGRRFQ</sequence>
<dbReference type="AlphaFoldDB" id="A0A914R047"/>
<feature type="compositionally biased region" description="Polar residues" evidence="1">
    <location>
        <begin position="26"/>
        <end position="41"/>
    </location>
</feature>
<dbReference type="WBParaSite" id="PDA_v2.g7752.t1">
    <property type="protein sequence ID" value="PDA_v2.g7752.t1"/>
    <property type="gene ID" value="PDA_v2.g7752"/>
</dbReference>
<keyword evidence="3" id="KW-1185">Reference proteome</keyword>
<keyword evidence="2" id="KW-0732">Signal</keyword>
<protein>
    <submittedName>
        <fullName evidence="4">Uncharacterized protein</fullName>
    </submittedName>
</protein>
<evidence type="ECO:0000256" key="2">
    <source>
        <dbReference type="SAM" id="SignalP"/>
    </source>
</evidence>
<feature type="region of interest" description="Disordered" evidence="1">
    <location>
        <begin position="22"/>
        <end position="41"/>
    </location>
</feature>
<evidence type="ECO:0000313" key="3">
    <source>
        <dbReference type="Proteomes" id="UP000887578"/>
    </source>
</evidence>
<feature type="compositionally biased region" description="Polar residues" evidence="1">
    <location>
        <begin position="88"/>
        <end position="102"/>
    </location>
</feature>
<evidence type="ECO:0000256" key="1">
    <source>
        <dbReference type="SAM" id="MobiDB-lite"/>
    </source>
</evidence>
<name>A0A914R047_9BILA</name>
<accession>A0A914R047</accession>